<feature type="compositionally biased region" description="Polar residues" evidence="1">
    <location>
        <begin position="1"/>
        <end position="10"/>
    </location>
</feature>
<dbReference type="EMBL" id="CYPR01000147">
    <property type="protein sequence ID" value="CUH39471.1"/>
    <property type="molecule type" value="Genomic_DNA"/>
</dbReference>
<keyword evidence="3" id="KW-1185">Reference proteome</keyword>
<reference evidence="2 3" key="1">
    <citation type="submission" date="2015-09" db="EMBL/GenBank/DDBJ databases">
        <authorList>
            <person name="Jackson K.R."/>
            <person name="Lunt B.L."/>
            <person name="Fisher J.N.B."/>
            <person name="Gardner A.V."/>
            <person name="Bailey M.E."/>
            <person name="Deus L.M."/>
            <person name="Earl A.S."/>
            <person name="Gibby P.D."/>
            <person name="Hartmann K.A."/>
            <person name="Liu J.E."/>
            <person name="Manci A.M."/>
            <person name="Nielsen D.A."/>
            <person name="Solomon M.B."/>
            <person name="Breakwell D.P."/>
            <person name="Burnett S.H."/>
            <person name="Grose J.H."/>
        </authorList>
    </citation>
    <scope>NUCLEOTIDE SEQUENCE [LARGE SCALE GENOMIC DNA]</scope>
    <source>
        <strain evidence="2 3">CECT 7799</strain>
    </source>
</reference>
<protein>
    <submittedName>
        <fullName evidence="2">Uncharacterized protein</fullName>
    </submittedName>
</protein>
<name>A0A0M7BAQ3_9RHOB</name>
<feature type="region of interest" description="Disordered" evidence="1">
    <location>
        <begin position="1"/>
        <end position="35"/>
    </location>
</feature>
<gene>
    <name evidence="2" type="ORF">JSE7799_02198</name>
</gene>
<accession>A0A0M7BAQ3</accession>
<dbReference type="Proteomes" id="UP000049455">
    <property type="component" value="Unassembled WGS sequence"/>
</dbReference>
<organism evidence="2 3">
    <name type="scientific">Jannaschia seosinensis</name>
    <dbReference type="NCBI Taxonomy" id="313367"/>
    <lineage>
        <taxon>Bacteria</taxon>
        <taxon>Pseudomonadati</taxon>
        <taxon>Pseudomonadota</taxon>
        <taxon>Alphaproteobacteria</taxon>
        <taxon>Rhodobacterales</taxon>
        <taxon>Roseobacteraceae</taxon>
        <taxon>Jannaschia</taxon>
    </lineage>
</organism>
<dbReference type="AlphaFoldDB" id="A0A0M7BAQ3"/>
<evidence type="ECO:0000313" key="3">
    <source>
        <dbReference type="Proteomes" id="UP000049455"/>
    </source>
</evidence>
<evidence type="ECO:0000256" key="1">
    <source>
        <dbReference type="SAM" id="MobiDB-lite"/>
    </source>
</evidence>
<sequence length="35" mass="3533">MRTDVTPGQTSDDRGENGGAKVCHGSGGMSLLRAA</sequence>
<proteinExistence type="predicted"/>
<evidence type="ECO:0000313" key="2">
    <source>
        <dbReference type="EMBL" id="CUH39471.1"/>
    </source>
</evidence>